<sequence>MYPADFASQLEVLPLADMKKAIHHLLDFRDPNTWMLFGTLAYLPLYQ</sequence>
<proteinExistence type="predicted"/>
<evidence type="ECO:0000259" key="1">
    <source>
        <dbReference type="Pfam" id="PF08756"/>
    </source>
</evidence>
<evidence type="ECO:0000313" key="2">
    <source>
        <dbReference type="EMBL" id="SUM33953.1"/>
    </source>
</evidence>
<protein>
    <submittedName>
        <fullName evidence="2">Radical SAM domain-containing protein</fullName>
    </submittedName>
</protein>
<evidence type="ECO:0000313" key="3">
    <source>
        <dbReference type="Proteomes" id="UP000255277"/>
    </source>
</evidence>
<dbReference type="Pfam" id="PF08756">
    <property type="entry name" value="YfkB"/>
    <property type="match status" value="1"/>
</dbReference>
<dbReference type="AlphaFoldDB" id="A0A380FKG8"/>
<gene>
    <name evidence="2" type="ORF">NCTC12195_03461</name>
</gene>
<accession>A0A380FKG8</accession>
<dbReference type="EMBL" id="UHDK01000001">
    <property type="protein sequence ID" value="SUM33953.1"/>
    <property type="molecule type" value="Genomic_DNA"/>
</dbReference>
<feature type="domain" description="YfkB-like" evidence="1">
    <location>
        <begin position="1"/>
        <end position="44"/>
    </location>
</feature>
<dbReference type="InterPro" id="IPR014866">
    <property type="entry name" value="YfkB"/>
</dbReference>
<name>A0A380FKG8_STAGA</name>
<organism evidence="2 3">
    <name type="scientific">Staphylococcus gallinarum</name>
    <dbReference type="NCBI Taxonomy" id="1293"/>
    <lineage>
        <taxon>Bacteria</taxon>
        <taxon>Bacillati</taxon>
        <taxon>Bacillota</taxon>
        <taxon>Bacilli</taxon>
        <taxon>Bacillales</taxon>
        <taxon>Staphylococcaceae</taxon>
        <taxon>Staphylococcus</taxon>
    </lineage>
</organism>
<dbReference type="Proteomes" id="UP000255277">
    <property type="component" value="Unassembled WGS sequence"/>
</dbReference>
<reference evidence="2 3" key="1">
    <citation type="submission" date="2018-06" db="EMBL/GenBank/DDBJ databases">
        <authorList>
            <consortium name="Pathogen Informatics"/>
            <person name="Doyle S."/>
        </authorList>
    </citation>
    <scope>NUCLEOTIDE SEQUENCE [LARGE SCALE GENOMIC DNA]</scope>
    <source>
        <strain evidence="2 3">NCTC12195</strain>
    </source>
</reference>